<dbReference type="EMBL" id="BK015719">
    <property type="protein sequence ID" value="DAE21870.1"/>
    <property type="molecule type" value="Genomic_DNA"/>
</dbReference>
<evidence type="ECO:0000313" key="1">
    <source>
        <dbReference type="EMBL" id="DAE21870.1"/>
    </source>
</evidence>
<protein>
    <submittedName>
        <fullName evidence="1">Uncharacterized protein</fullName>
    </submittedName>
</protein>
<sequence>MIQDIQFRGYTITPPELVCPDGELLFSESLSNDGSGLSPILPPSEIASLSPNDDILFMHQVPNQKNLILWSGGGLYWVPYSELHQVGSRRLPLGVSADEVKQVLAVGNVLMVLKGSGIEYLLWSNEGYKVLGNHLPEVRLKFGLKGEWVYRKVSLNLAPEGLNHSMAEAVKMVAEEGVGKGRFIYPFFVRYALRLYDGSLVHHSAPILMQTTSGVMPIISEDGSSMACLTHGLCLVSATGVDGLERWSDIIKSVDVFISKGVYTFDQNGQKYSDVPTGEKSLGETTSLIHELLIDANPVYYTRRVSPYASKVGKQLPTFDTKYIGAQLSQTSTYYYLASFSISDLKQTERDIEIPRGYLEALVNRETLTDDYDSHDALVPSVGFAFNSRLNLSNLKKRIFHGFGWERAFEALETTTITSRRGNMEFSTIIGAVDKVYDMHIDYYIRQGGKEYEFEVDCGKITSGMPLPFLYHPNRNVYKAEVSVSRFGSEFCSMSVKMSGHPFLNGSYAWLGFDCTIKNERLFTPIHKTIPNSDDVVELPNKLYTSEVNNPFFFEAGRINTLGSGEIVGLSAAVRALSEGQYGQFPVYAFTTEGVWALQTLSNGALSSKQPVCRDVCTNPESITQIDDAVLFVSERGLMLLSGSRCVCISDAIFSRKRGGMFSLPKLEALLKKNSEDVVPSFPTIEPLLDYLKTARILYDYVNQRVIVFKPASGEEGNYAYVYSLASRQWSFLGHELTRPIKLYPYALAMDRRGKILDYGKPQLNADGSNPASGVGSRVELKPNGDKLGVATPITVSGWFVTRALKLNAGEVLKTIRTLIVRGSFERGAIRTMLWGSRDLRNWFAIAASADGVIRGISGTPYKYFRVGVKCDLGAEDYVTGCTIEFEPRHRDRLR</sequence>
<accession>A0A8S5QRP6</accession>
<reference evidence="1" key="1">
    <citation type="journal article" date="2021" name="Proc. Natl. Acad. Sci. U.S.A.">
        <title>A Catalog of Tens of Thousands of Viruses from Human Metagenomes Reveals Hidden Associations with Chronic Diseases.</title>
        <authorList>
            <person name="Tisza M.J."/>
            <person name="Buck C.B."/>
        </authorList>
    </citation>
    <scope>NUCLEOTIDE SEQUENCE</scope>
    <source>
        <strain evidence="1">CtxkP1</strain>
    </source>
</reference>
<name>A0A8S5QRP6_9CAUD</name>
<organism evidence="1">
    <name type="scientific">Podoviridae sp. ctxkP1</name>
    <dbReference type="NCBI Taxonomy" id="2826591"/>
    <lineage>
        <taxon>Viruses</taxon>
        <taxon>Duplodnaviria</taxon>
        <taxon>Heunggongvirae</taxon>
        <taxon>Uroviricota</taxon>
        <taxon>Caudoviricetes</taxon>
    </lineage>
</organism>
<proteinExistence type="predicted"/>